<sequence length="404" mass="44225">MGEAGWVRVPIGVGAERWVTLAGLRTVLVVVHTLPSGQRLLDVVEHIETDQRIQVVFTPAPDVFDSGVIDWLRSLGALVVPWQQAIQQRFDLAITASYGGLSEIHAPRIVLPHGAGYGKLAPQATGKGSRARRQVYGLDAQRLTRDGRVLADVLVLSTNAHKSILRAQCPEALSSALVAGDPCYDKLLASMHLRKLYREALCVEDDQQLVLIASTWGAQSLFARSAELMPRLLQQLDNRKFRIAALLHPGVWFGHGKRQVLAWLSEYRRAGLTVLTPEVDWRAAVIGADIVIGDHGSIPVYAACARVPVLTVDGLDTDVAPLSANALLADRAPRLHLTDPIEPQLHSAADHFDEDDYAAITAAVTSKPDQAVRLLRDAIYRQLCLPEPGRHRQLEPVAVPQRQV</sequence>
<organism evidence="1 2">
    <name type="scientific">Lentzea pudingi</name>
    <dbReference type="NCBI Taxonomy" id="1789439"/>
    <lineage>
        <taxon>Bacteria</taxon>
        <taxon>Bacillati</taxon>
        <taxon>Actinomycetota</taxon>
        <taxon>Actinomycetes</taxon>
        <taxon>Pseudonocardiales</taxon>
        <taxon>Pseudonocardiaceae</taxon>
        <taxon>Lentzea</taxon>
    </lineage>
</organism>
<evidence type="ECO:0000313" key="2">
    <source>
        <dbReference type="Proteomes" id="UP000597656"/>
    </source>
</evidence>
<dbReference type="Proteomes" id="UP000597656">
    <property type="component" value="Unassembled WGS sequence"/>
</dbReference>
<protein>
    <recommendedName>
        <fullName evidence="3">CDP-Glycerol:Poly(Glycerophosphate) glycerophosphotransferase</fullName>
    </recommendedName>
</protein>
<evidence type="ECO:0000313" key="1">
    <source>
        <dbReference type="EMBL" id="GGN24174.1"/>
    </source>
</evidence>
<dbReference type="SUPFAM" id="SSF53756">
    <property type="entry name" value="UDP-Glycosyltransferase/glycogen phosphorylase"/>
    <property type="match status" value="1"/>
</dbReference>
<dbReference type="EMBL" id="BMNC01000019">
    <property type="protein sequence ID" value="GGN24174.1"/>
    <property type="molecule type" value="Genomic_DNA"/>
</dbReference>
<reference evidence="2" key="1">
    <citation type="journal article" date="2019" name="Int. J. Syst. Evol. Microbiol.">
        <title>The Global Catalogue of Microorganisms (GCM) 10K type strain sequencing project: providing services to taxonomists for standard genome sequencing and annotation.</title>
        <authorList>
            <consortium name="The Broad Institute Genomics Platform"/>
            <consortium name="The Broad Institute Genome Sequencing Center for Infectious Disease"/>
            <person name="Wu L."/>
            <person name="Ma J."/>
        </authorList>
    </citation>
    <scope>NUCLEOTIDE SEQUENCE [LARGE SCALE GENOMIC DNA]</scope>
    <source>
        <strain evidence="2">CGMCC 4.7319</strain>
    </source>
</reference>
<keyword evidence="2" id="KW-1185">Reference proteome</keyword>
<evidence type="ECO:0008006" key="3">
    <source>
        <dbReference type="Google" id="ProtNLM"/>
    </source>
</evidence>
<comment type="caution">
    <text evidence="1">The sequence shown here is derived from an EMBL/GenBank/DDBJ whole genome shotgun (WGS) entry which is preliminary data.</text>
</comment>
<accession>A0ABQ2ISF2</accession>
<proteinExistence type="predicted"/>
<name>A0ABQ2ISF2_9PSEU</name>
<gene>
    <name evidence="1" type="ORF">GCM10011609_77490</name>
</gene>